<feature type="compositionally biased region" description="Basic and acidic residues" evidence="1">
    <location>
        <begin position="53"/>
        <end position="62"/>
    </location>
</feature>
<organism evidence="2 3">
    <name type="scientific">Natronolimnobius baerhuensis</name>
    <dbReference type="NCBI Taxonomy" id="253108"/>
    <lineage>
        <taxon>Archaea</taxon>
        <taxon>Methanobacteriati</taxon>
        <taxon>Methanobacteriota</taxon>
        <taxon>Stenosarchaea group</taxon>
        <taxon>Halobacteria</taxon>
        <taxon>Halobacteriales</taxon>
        <taxon>Natrialbaceae</taxon>
        <taxon>Natronolimnobius</taxon>
    </lineage>
</organism>
<feature type="compositionally biased region" description="Acidic residues" evidence="1">
    <location>
        <begin position="29"/>
        <end position="52"/>
    </location>
</feature>
<accession>A0A202E5P6</accession>
<gene>
    <name evidence="2" type="ORF">B2G88_14185</name>
</gene>
<protein>
    <submittedName>
        <fullName evidence="2">Uncharacterized protein</fullName>
    </submittedName>
</protein>
<keyword evidence="3" id="KW-1185">Reference proteome</keyword>
<proteinExistence type="predicted"/>
<evidence type="ECO:0000313" key="2">
    <source>
        <dbReference type="EMBL" id="OVE83581.1"/>
    </source>
</evidence>
<dbReference type="Proteomes" id="UP000196084">
    <property type="component" value="Unassembled WGS sequence"/>
</dbReference>
<evidence type="ECO:0000313" key="3">
    <source>
        <dbReference type="Proteomes" id="UP000196084"/>
    </source>
</evidence>
<dbReference type="EMBL" id="MWPH01000003">
    <property type="protein sequence ID" value="OVE83581.1"/>
    <property type="molecule type" value="Genomic_DNA"/>
</dbReference>
<dbReference type="RefSeq" id="WP_054863820.1">
    <property type="nucleotide sequence ID" value="NZ_MWPH01000003.1"/>
</dbReference>
<dbReference type="PROSITE" id="PS51257">
    <property type="entry name" value="PROKAR_LIPOPROTEIN"/>
    <property type="match status" value="1"/>
</dbReference>
<feature type="region of interest" description="Disordered" evidence="1">
    <location>
        <begin position="23"/>
        <end position="82"/>
    </location>
</feature>
<name>A0A202E5P6_9EURY</name>
<dbReference type="AlphaFoldDB" id="A0A202E5P6"/>
<reference evidence="2 3" key="1">
    <citation type="submission" date="2017-02" db="EMBL/GenBank/DDBJ databases">
        <title>Natronthermophilus aegyptiacus gen. nov.,sp. nov., an aerobic, extremely halophilic alkalithermophilic archaeon isolated from the athalassohaline Wadi An Natrun, Egypt.</title>
        <authorList>
            <person name="Zhao B."/>
        </authorList>
    </citation>
    <scope>NUCLEOTIDE SEQUENCE [LARGE SCALE GENOMIC DNA]</scope>
    <source>
        <strain evidence="2 3">CGMCC 1.3597</strain>
    </source>
</reference>
<comment type="caution">
    <text evidence="2">The sequence shown here is derived from an EMBL/GenBank/DDBJ whole genome shotgun (WGS) entry which is preliminary data.</text>
</comment>
<sequence length="184" mass="19847">MLRRQFFTTATLCGIVGTVGCLSGNNGDETTDTNDSDSESDQETDDEDDEPEHCEIASRDEQGTADPIEESATVDADEVDSAACGTKSAEAALTELDDQLEISIAGEPWVDPQFMQRDGEELAVVSVSTVGSGGEKTICPDPDWDFDKALAVLPRKVTLNVSTATETSECTFETRLQQQELWEG</sequence>
<evidence type="ECO:0000256" key="1">
    <source>
        <dbReference type="SAM" id="MobiDB-lite"/>
    </source>
</evidence>